<dbReference type="Gene3D" id="3.20.20.80">
    <property type="entry name" value="Glycosidases"/>
    <property type="match status" value="1"/>
</dbReference>
<evidence type="ECO:0000313" key="6">
    <source>
        <dbReference type="EMBL" id="MEN7547882.1"/>
    </source>
</evidence>
<dbReference type="RefSeq" id="WP_346820663.1">
    <property type="nucleotide sequence ID" value="NZ_JBDKWZ010000004.1"/>
</dbReference>
<dbReference type="GO" id="GO:0016985">
    <property type="term" value="F:mannan endo-1,4-beta-mannosidase activity"/>
    <property type="evidence" value="ECO:0007669"/>
    <property type="project" value="TreeGrafter"/>
</dbReference>
<dbReference type="InterPro" id="IPR017853">
    <property type="entry name" value="GH"/>
</dbReference>
<protein>
    <recommendedName>
        <fullName evidence="2">mannan endo-1,4-beta-mannosidase</fullName>
        <ecNumber evidence="2">3.2.1.78</ecNumber>
    </recommendedName>
</protein>
<keyword evidence="4" id="KW-0326">Glycosidase</keyword>
<comment type="caution">
    <text evidence="6">The sequence shown here is derived from an EMBL/GenBank/DDBJ whole genome shotgun (WGS) entry which is preliminary data.</text>
</comment>
<reference evidence="6 7" key="1">
    <citation type="submission" date="2024-04" db="EMBL/GenBank/DDBJ databases">
        <title>Novel genus in family Flammeovirgaceae.</title>
        <authorList>
            <person name="Nguyen T.H."/>
            <person name="Vuong T.Q."/>
            <person name="Le H."/>
            <person name="Kim S.-G."/>
        </authorList>
    </citation>
    <scope>NUCLEOTIDE SEQUENCE [LARGE SCALE GENOMIC DNA]</scope>
    <source>
        <strain evidence="6 7">JCM 23209</strain>
    </source>
</reference>
<evidence type="ECO:0000259" key="5">
    <source>
        <dbReference type="Pfam" id="PF26410"/>
    </source>
</evidence>
<evidence type="ECO:0000313" key="7">
    <source>
        <dbReference type="Proteomes" id="UP001403385"/>
    </source>
</evidence>
<evidence type="ECO:0000256" key="2">
    <source>
        <dbReference type="ARBA" id="ARBA00012706"/>
    </source>
</evidence>
<organism evidence="6 7">
    <name type="scientific">Rapidithrix thailandica</name>
    <dbReference type="NCBI Taxonomy" id="413964"/>
    <lineage>
        <taxon>Bacteria</taxon>
        <taxon>Pseudomonadati</taxon>
        <taxon>Bacteroidota</taxon>
        <taxon>Cytophagia</taxon>
        <taxon>Cytophagales</taxon>
        <taxon>Flammeovirgaceae</taxon>
        <taxon>Rapidithrix</taxon>
    </lineage>
</organism>
<dbReference type="GO" id="GO:0000272">
    <property type="term" value="P:polysaccharide catabolic process"/>
    <property type="evidence" value="ECO:0007669"/>
    <property type="project" value="InterPro"/>
</dbReference>
<evidence type="ECO:0000256" key="1">
    <source>
        <dbReference type="ARBA" id="ARBA00001678"/>
    </source>
</evidence>
<dbReference type="InterPro" id="IPR001547">
    <property type="entry name" value="Glyco_hydro_5"/>
</dbReference>
<dbReference type="SUPFAM" id="SSF51445">
    <property type="entry name" value="(Trans)glycosidases"/>
    <property type="match status" value="1"/>
</dbReference>
<evidence type="ECO:0000256" key="3">
    <source>
        <dbReference type="ARBA" id="ARBA00022801"/>
    </source>
</evidence>
<keyword evidence="3" id="KW-0378">Hydrolase</keyword>
<accession>A0AAW9S2R6</accession>
<dbReference type="PANTHER" id="PTHR31451">
    <property type="match status" value="1"/>
</dbReference>
<dbReference type="PANTHER" id="PTHR31451:SF40">
    <property type="entry name" value="GLYCOSIDE HYDROLASE FAMILY 5 DOMAIN-CONTAINING PROTEIN"/>
    <property type="match status" value="1"/>
</dbReference>
<gene>
    <name evidence="6" type="ORF">AAG747_08180</name>
</gene>
<dbReference type="Proteomes" id="UP001403385">
    <property type="component" value="Unassembled WGS sequence"/>
</dbReference>
<evidence type="ECO:0000256" key="4">
    <source>
        <dbReference type="ARBA" id="ARBA00023295"/>
    </source>
</evidence>
<dbReference type="EC" id="3.2.1.78" evidence="2"/>
<feature type="domain" description="Glycoside hydrolase family 5" evidence="5">
    <location>
        <begin position="7"/>
        <end position="412"/>
    </location>
</feature>
<name>A0AAW9S2R6_9BACT</name>
<keyword evidence="7" id="KW-1185">Reference proteome</keyword>
<dbReference type="AlphaFoldDB" id="A0AAW9S2R6"/>
<comment type="catalytic activity">
    <reaction evidence="1">
        <text>Random hydrolysis of (1-&gt;4)-beta-D-mannosidic linkages in mannans, galactomannans and glucomannans.</text>
        <dbReference type="EC" id="3.2.1.78"/>
    </reaction>
</comment>
<proteinExistence type="predicted"/>
<sequence>MAEFEKNFIKVKGTQFERNGQPYRFVGVNFWNAMNLASQGPRGDRERLLRELDLLQSYGVNNIRIMCGTEGPDSEPYRIVPALQTAPGVYNEDLLDGLDFLLAQLHRREMHTVMCLNNFWQWSGGMAQYRVWANPEKNIPYPDIETGENFDAYENFTAGFYSDPQAVNYFNEHIEFIIGRTNGYSGIDYKEDPAIMAWELGNEPRGTNNMTDFYQWLNTTSSLIKSLAPHQLLTVGSEGTMEGITGTEFLKDHSFEAIDYTTVHVWIENRNWYDPANAQATYLQAVDTAAEVLKEHVQWALKLNKPLVLEEFGVARDEGKYDPSASVKYRNDFYGRMFEAVLQSVKMGDPLVGANIWAWGGEGRPEAPKCVWNTGNDFTGDPPHEYQGWYSVYEKDQATLALIKQYNKALEKWG</sequence>
<dbReference type="InterPro" id="IPR045053">
    <property type="entry name" value="MAN-like"/>
</dbReference>
<dbReference type="EMBL" id="JBDKWZ010000004">
    <property type="protein sequence ID" value="MEN7547882.1"/>
    <property type="molecule type" value="Genomic_DNA"/>
</dbReference>
<dbReference type="Pfam" id="PF26410">
    <property type="entry name" value="GH5_mannosidase"/>
    <property type="match status" value="1"/>
</dbReference>